<evidence type="ECO:0000313" key="2">
    <source>
        <dbReference type="Proteomes" id="UP000800235"/>
    </source>
</evidence>
<reference evidence="1" key="1">
    <citation type="journal article" date="2020" name="Stud. Mycol.">
        <title>101 Dothideomycetes genomes: a test case for predicting lifestyles and emergence of pathogens.</title>
        <authorList>
            <person name="Haridas S."/>
            <person name="Albert R."/>
            <person name="Binder M."/>
            <person name="Bloem J."/>
            <person name="Labutti K."/>
            <person name="Salamov A."/>
            <person name="Andreopoulos B."/>
            <person name="Baker S."/>
            <person name="Barry K."/>
            <person name="Bills G."/>
            <person name="Bluhm B."/>
            <person name="Cannon C."/>
            <person name="Castanera R."/>
            <person name="Culley D."/>
            <person name="Daum C."/>
            <person name="Ezra D."/>
            <person name="Gonzalez J."/>
            <person name="Henrissat B."/>
            <person name="Kuo A."/>
            <person name="Liang C."/>
            <person name="Lipzen A."/>
            <person name="Lutzoni F."/>
            <person name="Magnuson J."/>
            <person name="Mondo S."/>
            <person name="Nolan M."/>
            <person name="Ohm R."/>
            <person name="Pangilinan J."/>
            <person name="Park H.-J."/>
            <person name="Ramirez L."/>
            <person name="Alfaro M."/>
            <person name="Sun H."/>
            <person name="Tritt A."/>
            <person name="Yoshinaga Y."/>
            <person name="Zwiers L.-H."/>
            <person name="Turgeon B."/>
            <person name="Goodwin S."/>
            <person name="Spatafora J."/>
            <person name="Crous P."/>
            <person name="Grigoriev I."/>
        </authorList>
    </citation>
    <scope>NUCLEOTIDE SEQUENCE</scope>
    <source>
        <strain evidence="1">CBS 130266</strain>
    </source>
</reference>
<dbReference type="Proteomes" id="UP000800235">
    <property type="component" value="Unassembled WGS sequence"/>
</dbReference>
<dbReference type="AlphaFoldDB" id="A0A9P4NUK8"/>
<accession>A0A9P4NUK8</accession>
<evidence type="ECO:0000313" key="1">
    <source>
        <dbReference type="EMBL" id="KAF2431698.1"/>
    </source>
</evidence>
<dbReference type="EMBL" id="MU007030">
    <property type="protein sequence ID" value="KAF2431698.1"/>
    <property type="molecule type" value="Genomic_DNA"/>
</dbReference>
<comment type="caution">
    <text evidence="1">The sequence shown here is derived from an EMBL/GenBank/DDBJ whole genome shotgun (WGS) entry which is preliminary data.</text>
</comment>
<organism evidence="1 2">
    <name type="scientific">Tothia fuscella</name>
    <dbReference type="NCBI Taxonomy" id="1048955"/>
    <lineage>
        <taxon>Eukaryota</taxon>
        <taxon>Fungi</taxon>
        <taxon>Dikarya</taxon>
        <taxon>Ascomycota</taxon>
        <taxon>Pezizomycotina</taxon>
        <taxon>Dothideomycetes</taxon>
        <taxon>Pleosporomycetidae</taxon>
        <taxon>Venturiales</taxon>
        <taxon>Cylindrosympodiaceae</taxon>
        <taxon>Tothia</taxon>
    </lineage>
</organism>
<sequence length="226" mass="25335">MGAQSGVRISRLRNCAVARLLVEQMAFRYLKIPGNIRFCEQSEYLGPVRMLKLERSLVTHWTRDDFAQPAGISPRALASRLRFLPLASTSEKVYTVQAVILLLLASDAQVYLACVVANVTSMISTGTWSSNCTGCCNTRCAAKEAADAYEVKCPRINTDCKELVSCCPNFYATLFYDWSTAERLQIDYQCAKYKYSRREGTIYEVSVSCQGTLIHLSQRTLSVHLL</sequence>
<gene>
    <name evidence="1" type="ORF">EJ08DRAFT_173620</name>
</gene>
<proteinExistence type="predicted"/>
<keyword evidence="2" id="KW-1185">Reference proteome</keyword>
<name>A0A9P4NUK8_9PEZI</name>
<protein>
    <submittedName>
        <fullName evidence="1">Uncharacterized protein</fullName>
    </submittedName>
</protein>